<dbReference type="Proteomes" id="UP000024284">
    <property type="component" value="Unassembled WGS sequence"/>
</dbReference>
<dbReference type="Pfam" id="PF13561">
    <property type="entry name" value="adh_short_C2"/>
    <property type="match status" value="1"/>
</dbReference>
<comment type="similarity">
    <text evidence="1">Belongs to the short-chain dehydrogenases/reductases (SDR) family.</text>
</comment>
<dbReference type="InterPro" id="IPR036291">
    <property type="entry name" value="NAD(P)-bd_dom_sf"/>
</dbReference>
<evidence type="ECO:0000256" key="3">
    <source>
        <dbReference type="ARBA" id="ARBA00051383"/>
    </source>
</evidence>
<evidence type="ECO:0000259" key="4">
    <source>
        <dbReference type="SMART" id="SM00822"/>
    </source>
</evidence>
<evidence type="ECO:0000256" key="1">
    <source>
        <dbReference type="ARBA" id="ARBA00006484"/>
    </source>
</evidence>
<comment type="caution">
    <text evidence="5">The sequence shown here is derived from an EMBL/GenBank/DDBJ whole genome shotgun (WGS) entry which is preliminary data.</text>
</comment>
<dbReference type="InterPro" id="IPR002347">
    <property type="entry name" value="SDR_fam"/>
</dbReference>
<gene>
    <name evidence="5" type="ORF">BV98_000876</name>
</gene>
<dbReference type="CDD" id="cd05233">
    <property type="entry name" value="SDR_c"/>
    <property type="match status" value="1"/>
</dbReference>
<comment type="catalytic activity">
    <reaction evidence="3">
        <text>2,5-dichlorocyclohexa-2,5-dien-1,4-diol + NAD(+) = 2,5-dichlorohydroquinone + NADH + H(+)</text>
        <dbReference type="Rhea" id="RHEA:15741"/>
        <dbReference type="ChEBI" id="CHEBI:15378"/>
        <dbReference type="ChEBI" id="CHEBI:27545"/>
        <dbReference type="ChEBI" id="CHEBI:28975"/>
        <dbReference type="ChEBI" id="CHEBI:57540"/>
        <dbReference type="ChEBI" id="CHEBI:57945"/>
    </reaction>
</comment>
<dbReference type="AlphaFoldDB" id="A0A086PDB5"/>
<dbReference type="PRINTS" id="PR00081">
    <property type="entry name" value="GDHRDH"/>
</dbReference>
<dbReference type="RefSeq" id="WP_037462952.1">
    <property type="nucleotide sequence ID" value="NZ_BCZD01000021.1"/>
</dbReference>
<dbReference type="SMART" id="SM00822">
    <property type="entry name" value="PKS_KR"/>
    <property type="match status" value="1"/>
</dbReference>
<sequence length="259" mass="27369">MAGIAGKRAIVTGAAQGIGAAIARRFVQEGVRVILADLDRDAVTALASELDQQAIRVDVGLREDLDRMFDLAEQQLGGLDILVNNAGMTCAAELDDLTEEAFDRVMAVNVKAAFLGIQRAARLMDRGGAIINMSSVNAELAIPNQIAYATSKGAVKQLTNVTALALAPRGIRVNAIGPGTILTEMALGIMSDDEMKQRILSRTPMGRLGLVEEIASIAVFLAGDQASYITGQTIYADGGRLGLNYTVPVLPEQMQENSA</sequence>
<dbReference type="STRING" id="76947.GCA_002080435_01913"/>
<proteinExistence type="inferred from homology"/>
<evidence type="ECO:0000313" key="6">
    <source>
        <dbReference type="Proteomes" id="UP000024284"/>
    </source>
</evidence>
<evidence type="ECO:0000313" key="5">
    <source>
        <dbReference type="EMBL" id="KFG91383.1"/>
    </source>
</evidence>
<dbReference type="GO" id="GO:0016491">
    <property type="term" value="F:oxidoreductase activity"/>
    <property type="evidence" value="ECO:0007669"/>
    <property type="project" value="UniProtKB-KW"/>
</dbReference>
<dbReference type="PATRIC" id="fig|1219045.3.peg.892"/>
<dbReference type="SUPFAM" id="SSF51735">
    <property type="entry name" value="NAD(P)-binding Rossmann-fold domains"/>
    <property type="match status" value="1"/>
</dbReference>
<dbReference type="EMBL" id="JFZA02000004">
    <property type="protein sequence ID" value="KFG91383.1"/>
    <property type="molecule type" value="Genomic_DNA"/>
</dbReference>
<dbReference type="OrthoDB" id="9792355at2"/>
<dbReference type="PANTHER" id="PTHR43639">
    <property type="entry name" value="OXIDOREDUCTASE, SHORT-CHAIN DEHYDROGENASE/REDUCTASE FAMILY (AFU_ORTHOLOGUE AFUA_5G02870)"/>
    <property type="match status" value="1"/>
</dbReference>
<reference evidence="5" key="1">
    <citation type="submission" date="2014-08" db="EMBL/GenBank/DDBJ databases">
        <title>Draft genome sequences of Sphingobium herbicidovorans.</title>
        <authorList>
            <person name="Gan H.M."/>
            <person name="Gan H.Y."/>
            <person name="Savka M.A."/>
        </authorList>
    </citation>
    <scope>NUCLEOTIDE SEQUENCE [LARGE SCALE GENOMIC DNA]</scope>
    <source>
        <strain evidence="5">NBRC 16415</strain>
    </source>
</reference>
<dbReference type="PRINTS" id="PR00080">
    <property type="entry name" value="SDRFAMILY"/>
</dbReference>
<dbReference type="InterPro" id="IPR057326">
    <property type="entry name" value="KR_dom"/>
</dbReference>
<evidence type="ECO:0000256" key="2">
    <source>
        <dbReference type="ARBA" id="ARBA00023002"/>
    </source>
</evidence>
<dbReference type="InterPro" id="IPR020904">
    <property type="entry name" value="Sc_DH/Rdtase_CS"/>
</dbReference>
<protein>
    <submittedName>
        <fullName evidence="5">Short-chain dehydrogenase/reductase SDR</fullName>
    </submittedName>
</protein>
<accession>A0A086PDB5</accession>
<keyword evidence="2" id="KW-0560">Oxidoreductase</keyword>
<dbReference type="Gene3D" id="3.40.50.720">
    <property type="entry name" value="NAD(P)-binding Rossmann-like Domain"/>
    <property type="match status" value="1"/>
</dbReference>
<keyword evidence="6" id="KW-1185">Reference proteome</keyword>
<organism evidence="5 6">
    <name type="scientific">Sphingobium herbicidovorans (strain ATCC 700291 / DSM 11019 / CCUG 56400 / KCTC 2939 / LMG 18315 / NBRC 16415 / MH)</name>
    <name type="common">Sphingomonas herbicidovorans</name>
    <dbReference type="NCBI Taxonomy" id="1219045"/>
    <lineage>
        <taxon>Bacteria</taxon>
        <taxon>Pseudomonadati</taxon>
        <taxon>Pseudomonadota</taxon>
        <taxon>Alphaproteobacteria</taxon>
        <taxon>Sphingomonadales</taxon>
        <taxon>Sphingomonadaceae</taxon>
        <taxon>Sphingobium</taxon>
    </lineage>
</organism>
<feature type="domain" description="Ketoreductase" evidence="4">
    <location>
        <begin position="7"/>
        <end position="179"/>
    </location>
</feature>
<dbReference type="PANTHER" id="PTHR43639:SF1">
    <property type="entry name" value="SHORT-CHAIN DEHYDROGENASE_REDUCTASE FAMILY PROTEIN"/>
    <property type="match status" value="1"/>
</dbReference>
<name>A0A086PDB5_SPHHM</name>
<dbReference type="FunFam" id="3.40.50.720:FF:000084">
    <property type="entry name" value="Short-chain dehydrogenase reductase"/>
    <property type="match status" value="1"/>
</dbReference>
<dbReference type="PROSITE" id="PS00061">
    <property type="entry name" value="ADH_SHORT"/>
    <property type="match status" value="1"/>
</dbReference>
<dbReference type="eggNOG" id="COG1028">
    <property type="taxonomic scope" value="Bacteria"/>
</dbReference>
<dbReference type="NCBIfam" id="NF005559">
    <property type="entry name" value="PRK07231.1"/>
    <property type="match status" value="1"/>
</dbReference>